<gene>
    <name evidence="3" type="primary">20196491</name>
    <name evidence="2" type="ORF">HELRODRAFT_138339</name>
</gene>
<evidence type="ECO:0000259" key="1">
    <source>
        <dbReference type="PROSITE" id="PS50245"/>
    </source>
</evidence>
<dbReference type="Pfam" id="PF01302">
    <property type="entry name" value="CAP_GLY"/>
    <property type="match status" value="1"/>
</dbReference>
<evidence type="ECO:0000313" key="2">
    <source>
        <dbReference type="EMBL" id="ESN96560.1"/>
    </source>
</evidence>
<dbReference type="PANTHER" id="PTHR18916:SF82">
    <property type="entry name" value="CAP-GLY DOMAIN-CONTAINING PROTEIN"/>
    <property type="match status" value="1"/>
</dbReference>
<name>T1EIU1_HELRO</name>
<dbReference type="EMBL" id="KB097495">
    <property type="protein sequence ID" value="ESN96560.1"/>
    <property type="molecule type" value="Genomic_DNA"/>
</dbReference>
<dbReference type="EMBL" id="AMQM01001409">
    <property type="status" value="NOT_ANNOTATED_CDS"/>
    <property type="molecule type" value="Genomic_DNA"/>
</dbReference>
<dbReference type="PROSITE" id="PS00845">
    <property type="entry name" value="CAP_GLY_1"/>
    <property type="match status" value="1"/>
</dbReference>
<dbReference type="InterPro" id="IPR036859">
    <property type="entry name" value="CAP-Gly_dom_sf"/>
</dbReference>
<dbReference type="PROSITE" id="PS50245">
    <property type="entry name" value="CAP_GLY_2"/>
    <property type="match status" value="1"/>
</dbReference>
<reference evidence="4" key="1">
    <citation type="submission" date="2012-12" db="EMBL/GenBank/DDBJ databases">
        <authorList>
            <person name="Hellsten U."/>
            <person name="Grimwood J."/>
            <person name="Chapman J.A."/>
            <person name="Shapiro H."/>
            <person name="Aerts A."/>
            <person name="Otillar R.P."/>
            <person name="Terry A.Y."/>
            <person name="Boore J.L."/>
            <person name="Simakov O."/>
            <person name="Marletaz F."/>
            <person name="Cho S.-J."/>
            <person name="Edsinger-Gonzales E."/>
            <person name="Havlak P."/>
            <person name="Kuo D.-H."/>
            <person name="Larsson T."/>
            <person name="Lv J."/>
            <person name="Arendt D."/>
            <person name="Savage R."/>
            <person name="Osoegawa K."/>
            <person name="de Jong P."/>
            <person name="Lindberg D.R."/>
            <person name="Seaver E.C."/>
            <person name="Weisblat D.A."/>
            <person name="Putnam N.H."/>
            <person name="Grigoriev I.V."/>
            <person name="Rokhsar D.S."/>
        </authorList>
    </citation>
    <scope>NUCLEOTIDE SEQUENCE</scope>
</reference>
<dbReference type="Gene3D" id="2.30.30.190">
    <property type="entry name" value="CAP Gly-rich-like domain"/>
    <property type="match status" value="1"/>
</dbReference>
<dbReference type="OMA" id="VRRTECK"/>
<keyword evidence="4" id="KW-1185">Reference proteome</keyword>
<dbReference type="InParanoid" id="T1EIU1"/>
<reference evidence="3" key="3">
    <citation type="submission" date="2015-06" db="UniProtKB">
        <authorList>
            <consortium name="EnsemblMetazoa"/>
        </authorList>
    </citation>
    <scope>IDENTIFICATION</scope>
</reference>
<reference evidence="2 4" key="2">
    <citation type="journal article" date="2013" name="Nature">
        <title>Insights into bilaterian evolution from three spiralian genomes.</title>
        <authorList>
            <person name="Simakov O."/>
            <person name="Marletaz F."/>
            <person name="Cho S.J."/>
            <person name="Edsinger-Gonzales E."/>
            <person name="Havlak P."/>
            <person name="Hellsten U."/>
            <person name="Kuo D.H."/>
            <person name="Larsson T."/>
            <person name="Lv J."/>
            <person name="Arendt D."/>
            <person name="Savage R."/>
            <person name="Osoegawa K."/>
            <person name="de Jong P."/>
            <person name="Grimwood J."/>
            <person name="Chapman J.A."/>
            <person name="Shapiro H."/>
            <person name="Aerts A."/>
            <person name="Otillar R.P."/>
            <person name="Terry A.Y."/>
            <person name="Boore J.L."/>
            <person name="Grigoriev I.V."/>
            <person name="Lindberg D.R."/>
            <person name="Seaver E.C."/>
            <person name="Weisblat D.A."/>
            <person name="Putnam N.H."/>
            <person name="Rokhsar D.S."/>
        </authorList>
    </citation>
    <scope>NUCLEOTIDE SEQUENCE</scope>
</reference>
<dbReference type="AlphaFoldDB" id="T1EIU1"/>
<evidence type="ECO:0000313" key="3">
    <source>
        <dbReference type="EnsemblMetazoa" id="HelroP138339"/>
    </source>
</evidence>
<dbReference type="STRING" id="6412.T1EIU1"/>
<dbReference type="RefSeq" id="XP_009025707.1">
    <property type="nucleotide sequence ID" value="XM_009027459.1"/>
</dbReference>
<dbReference type="Proteomes" id="UP000015101">
    <property type="component" value="Unassembled WGS sequence"/>
</dbReference>
<accession>T1EIU1</accession>
<dbReference type="SUPFAM" id="SSF74924">
    <property type="entry name" value="Cap-Gly domain"/>
    <property type="match status" value="1"/>
</dbReference>
<dbReference type="OrthoDB" id="2130750at2759"/>
<dbReference type="PANTHER" id="PTHR18916">
    <property type="entry name" value="DYNACTIN 1-RELATED MICROTUBULE-BINDING"/>
    <property type="match status" value="1"/>
</dbReference>
<protein>
    <recommendedName>
        <fullName evidence="1">CAP-Gly domain-containing protein</fullName>
    </recommendedName>
</protein>
<dbReference type="KEGG" id="hro:HELRODRAFT_138339"/>
<dbReference type="eggNOG" id="KOG4568">
    <property type="taxonomic scope" value="Eukaryota"/>
</dbReference>
<dbReference type="InterPro" id="IPR000938">
    <property type="entry name" value="CAP-Gly_domain"/>
</dbReference>
<dbReference type="GeneID" id="20196491"/>
<dbReference type="EnsemblMetazoa" id="HelroT138339">
    <property type="protein sequence ID" value="HelroP138339"/>
    <property type="gene ID" value="HelroG138339"/>
</dbReference>
<dbReference type="CTD" id="20196491"/>
<proteinExistence type="predicted"/>
<evidence type="ECO:0000313" key="4">
    <source>
        <dbReference type="Proteomes" id="UP000015101"/>
    </source>
</evidence>
<feature type="domain" description="CAP-Gly" evidence="1">
    <location>
        <begin position="18"/>
        <end position="60"/>
    </location>
</feature>
<dbReference type="SMART" id="SM01052">
    <property type="entry name" value="CAP_GLY"/>
    <property type="match status" value="1"/>
</dbReference>
<dbReference type="HOGENOM" id="CLU_178982_2_0_1"/>
<organism evidence="3 4">
    <name type="scientific">Helobdella robusta</name>
    <name type="common">Californian leech</name>
    <dbReference type="NCBI Taxonomy" id="6412"/>
    <lineage>
        <taxon>Eukaryota</taxon>
        <taxon>Metazoa</taxon>
        <taxon>Spiralia</taxon>
        <taxon>Lophotrochozoa</taxon>
        <taxon>Annelida</taxon>
        <taxon>Clitellata</taxon>
        <taxon>Hirudinea</taxon>
        <taxon>Rhynchobdellida</taxon>
        <taxon>Glossiphoniidae</taxon>
        <taxon>Helobdella</taxon>
    </lineage>
</organism>
<sequence>GDKVVVGGTKYGTLKFIGQTQFAKGDWAGIELDEPIGKNDGSIDGKRYFKCPPQFGLFAPVAKVTRV</sequence>